<keyword evidence="1 9" id="KW-0732">Signal</keyword>
<comment type="similarity">
    <text evidence="9">Belongs to the glycosyl hydrolase family 6.</text>
</comment>
<evidence type="ECO:0000313" key="11">
    <source>
        <dbReference type="EMBL" id="MEI4281241.1"/>
    </source>
</evidence>
<feature type="chain" id="PRO_5044969227" description="Glucanase" evidence="9">
    <location>
        <begin position="22"/>
        <end position="331"/>
    </location>
</feature>
<dbReference type="InterPro" id="IPR036434">
    <property type="entry name" value="Beta_cellobiohydrolase_sf"/>
</dbReference>
<keyword evidence="4" id="KW-1015">Disulfide bond</keyword>
<evidence type="ECO:0000256" key="4">
    <source>
        <dbReference type="ARBA" id="ARBA00023157"/>
    </source>
</evidence>
<dbReference type="SUPFAM" id="SSF51989">
    <property type="entry name" value="Glycosyl hydrolases family 6, cellulases"/>
    <property type="match status" value="1"/>
</dbReference>
<dbReference type="RefSeq" id="WP_336393014.1">
    <property type="nucleotide sequence ID" value="NZ_JBAPLV010000042.1"/>
</dbReference>
<feature type="signal peptide" evidence="9">
    <location>
        <begin position="1"/>
        <end position="21"/>
    </location>
</feature>
<sequence>MHRAVLVLTLLAGLLAGSAVGLPTRAQPGTTAPADAADPALAPGRPLFGNPDALAALWVAAHPQDPRRAAVADLAAQPVARWFTETGPATRGEVAGFVDAAAAAGATPVLVAYAVPGRDCGQFSAGGAPDAATYRAWIAAVAAGIGPRKVVVVLEPDSLVHLDCLTAAAALERQDLLADATATLAALAPQAEVYLDGSPANGAVTPEELADRLLASGLADARGLALGVSAHTPTDDALAFGRATAEVVAGRTGQQLGLVVDTSRNGTGTTQWCNAADQRVGDHPTTDPDLGDDVDALLWIKPPGESDGDCGTGSGTVAGQFDPDLAAALAG</sequence>
<dbReference type="GO" id="GO:0016787">
    <property type="term" value="F:hydrolase activity"/>
    <property type="evidence" value="ECO:0007669"/>
    <property type="project" value="UniProtKB-KW"/>
</dbReference>
<dbReference type="PROSITE" id="PS00655">
    <property type="entry name" value="GLYCOSYL_HYDROL_F6_1"/>
    <property type="match status" value="1"/>
</dbReference>
<evidence type="ECO:0000256" key="7">
    <source>
        <dbReference type="ARBA" id="ARBA00023326"/>
    </source>
</evidence>
<organism evidence="11 12">
    <name type="scientific">Klenkia terrae</name>
    <dbReference type="NCBI Taxonomy" id="1052259"/>
    <lineage>
        <taxon>Bacteria</taxon>
        <taxon>Bacillati</taxon>
        <taxon>Actinomycetota</taxon>
        <taxon>Actinomycetes</taxon>
        <taxon>Geodermatophilales</taxon>
        <taxon>Geodermatophilaceae</taxon>
        <taxon>Klenkia</taxon>
    </lineage>
</organism>
<dbReference type="Proteomes" id="UP001373496">
    <property type="component" value="Unassembled WGS sequence"/>
</dbReference>
<evidence type="ECO:0000256" key="8">
    <source>
        <dbReference type="PROSITE-ProRule" id="PRU10056"/>
    </source>
</evidence>
<dbReference type="PANTHER" id="PTHR34876:SF4">
    <property type="entry name" value="1,4-BETA-D-GLUCAN CELLOBIOHYDROLASE C-RELATED"/>
    <property type="match status" value="1"/>
</dbReference>
<dbReference type="Pfam" id="PF01341">
    <property type="entry name" value="Glyco_hydro_6"/>
    <property type="match status" value="1"/>
</dbReference>
<evidence type="ECO:0000313" key="12">
    <source>
        <dbReference type="Proteomes" id="UP001373496"/>
    </source>
</evidence>
<dbReference type="EMBL" id="JBAPLV010000042">
    <property type="protein sequence ID" value="MEI4281241.1"/>
    <property type="molecule type" value="Genomic_DNA"/>
</dbReference>
<evidence type="ECO:0000256" key="5">
    <source>
        <dbReference type="ARBA" id="ARBA00023277"/>
    </source>
</evidence>
<accession>A0ABU8EC93</accession>
<dbReference type="Gene3D" id="3.20.20.40">
    <property type="entry name" value="1, 4-beta cellobiohydrolase"/>
    <property type="match status" value="1"/>
</dbReference>
<proteinExistence type="inferred from homology"/>
<reference evidence="11 12" key="1">
    <citation type="submission" date="2024-03" db="EMBL/GenBank/DDBJ databases">
        <title>Draft genome sequence of Klenkia terrae.</title>
        <authorList>
            <person name="Duangmal K."/>
            <person name="Chantavorakit T."/>
        </authorList>
    </citation>
    <scope>NUCLEOTIDE SEQUENCE [LARGE SCALE GENOMIC DNA]</scope>
    <source>
        <strain evidence="11 12">JCM 17786</strain>
    </source>
</reference>
<evidence type="ECO:0000256" key="2">
    <source>
        <dbReference type="ARBA" id="ARBA00022801"/>
    </source>
</evidence>
<feature type="region of interest" description="Disordered" evidence="10">
    <location>
        <begin position="303"/>
        <end position="322"/>
    </location>
</feature>
<protein>
    <recommendedName>
        <fullName evidence="9">Glucanase</fullName>
        <ecNumber evidence="9">3.2.1.-</ecNumber>
    </recommendedName>
</protein>
<dbReference type="EC" id="3.2.1.-" evidence="9"/>
<dbReference type="InterPro" id="IPR016288">
    <property type="entry name" value="Beta_cellobiohydrolase"/>
</dbReference>
<name>A0ABU8EC93_9ACTN</name>
<dbReference type="InterPro" id="IPR001524">
    <property type="entry name" value="Glyco_hydro_6_CS"/>
</dbReference>
<keyword evidence="12" id="KW-1185">Reference proteome</keyword>
<evidence type="ECO:0000256" key="9">
    <source>
        <dbReference type="RuleBase" id="RU361186"/>
    </source>
</evidence>
<evidence type="ECO:0000256" key="3">
    <source>
        <dbReference type="ARBA" id="ARBA00023001"/>
    </source>
</evidence>
<evidence type="ECO:0000256" key="1">
    <source>
        <dbReference type="ARBA" id="ARBA00022729"/>
    </source>
</evidence>
<keyword evidence="7 9" id="KW-0624">Polysaccharide degradation</keyword>
<dbReference type="PIRSF" id="PIRSF001100">
    <property type="entry name" value="Beta_cellobiohydrolase"/>
    <property type="match status" value="1"/>
</dbReference>
<feature type="active site" evidence="8">
    <location>
        <position position="119"/>
    </location>
</feature>
<gene>
    <name evidence="11" type="ORF">UXQ13_22400</name>
</gene>
<evidence type="ECO:0000256" key="6">
    <source>
        <dbReference type="ARBA" id="ARBA00023295"/>
    </source>
</evidence>
<comment type="caution">
    <text evidence="11">The sequence shown here is derived from an EMBL/GenBank/DDBJ whole genome shotgun (WGS) entry which is preliminary data.</text>
</comment>
<dbReference type="PANTHER" id="PTHR34876">
    <property type="match status" value="1"/>
</dbReference>
<keyword evidence="5 9" id="KW-0119">Carbohydrate metabolism</keyword>
<dbReference type="PRINTS" id="PR00733">
    <property type="entry name" value="GLHYDRLASE6"/>
</dbReference>
<keyword evidence="6 9" id="KW-0326">Glycosidase</keyword>
<evidence type="ECO:0000256" key="10">
    <source>
        <dbReference type="SAM" id="MobiDB-lite"/>
    </source>
</evidence>
<keyword evidence="2 9" id="KW-0378">Hydrolase</keyword>
<keyword evidence="3 9" id="KW-0136">Cellulose degradation</keyword>